<dbReference type="InterPro" id="IPR036250">
    <property type="entry name" value="AcylCo_DH-like_C"/>
</dbReference>
<dbReference type="GO" id="GO:0016627">
    <property type="term" value="F:oxidoreductase activity, acting on the CH-CH group of donors"/>
    <property type="evidence" value="ECO:0007669"/>
    <property type="project" value="InterPro"/>
</dbReference>
<dbReference type="EMBL" id="CP077084">
    <property type="protein sequence ID" value="QXH82338.1"/>
    <property type="molecule type" value="Genomic_DNA"/>
</dbReference>
<organism evidence="1">
    <name type="scientific">Pseudomonas tritici</name>
    <dbReference type="NCBI Taxonomy" id="2745518"/>
    <lineage>
        <taxon>Bacteria</taxon>
        <taxon>Pseudomonadati</taxon>
        <taxon>Pseudomonadota</taxon>
        <taxon>Gammaproteobacteria</taxon>
        <taxon>Pseudomonadales</taxon>
        <taxon>Pseudomonadaceae</taxon>
        <taxon>Pseudomonas</taxon>
    </lineage>
</organism>
<sequence>MPDGLFDRVFQLFAGNEPADAVRLLRLESTDPARCAFSQGYQLVPNERTVVAGQPPQADRVLAALGLELKFFGEKQTSAADGLQLIVSVAARLGLLMRMLGMSWAHLSNRRSFGVKATRHQLIKAEFADLSSQCNQLALQWEMRIAAQDYQDAEEDHWQITLLNNRAEKLMGGHGYLLGATHTLSYLSMMLYSLYGKTTGHYPMSRRDSLGEVM</sequence>
<evidence type="ECO:0000313" key="3">
    <source>
        <dbReference type="Proteomes" id="UP000615613"/>
    </source>
</evidence>
<name>A0A8H9Z014_9PSED</name>
<evidence type="ECO:0000313" key="2">
    <source>
        <dbReference type="EMBL" id="QXH82338.1"/>
    </source>
</evidence>
<dbReference type="Proteomes" id="UP000615613">
    <property type="component" value="Chromosome"/>
</dbReference>
<evidence type="ECO:0008006" key="4">
    <source>
        <dbReference type="Google" id="ProtNLM"/>
    </source>
</evidence>
<accession>A0A8H9Z014</accession>
<dbReference type="KEGG" id="ptrt:HU722_0020425"/>
<gene>
    <name evidence="2" type="ORF">HU722_0020425</name>
    <name evidence="1" type="ORF">HU722_35955</name>
</gene>
<reference evidence="2" key="2">
    <citation type="submission" date="2021-06" db="EMBL/GenBank/DDBJ databases">
        <title>Updating the genus Pseudomonas: Description of 43 new species and partition of the Pseudomonas putida group.</title>
        <authorList>
            <person name="Girard L."/>
            <person name="Lood C."/>
            <person name="Vandamme P."/>
            <person name="Rokni-Zadeh H."/>
            <person name="van Noort V."/>
            <person name="Hofte M."/>
            <person name="Lavigne R."/>
            <person name="De Mot R."/>
        </authorList>
    </citation>
    <scope>NUCLEOTIDE SEQUENCE</scope>
    <source>
        <strain evidence="2">SWRI145</strain>
    </source>
</reference>
<reference evidence="1" key="1">
    <citation type="journal article" date="2020" name="Microorganisms">
        <title>Reliable Identification of Environmental Pseudomonas Isolates Using the rpoD Gene.</title>
        <authorList>
            <consortium name="The Broad Institute Genome Sequencing Platform"/>
            <person name="Girard L."/>
            <person name="Lood C."/>
            <person name="Rokni-Zadeh H."/>
            <person name="van Noort V."/>
            <person name="Lavigne R."/>
            <person name="De Mot R."/>
        </authorList>
    </citation>
    <scope>NUCLEOTIDE SEQUENCE [LARGE SCALE GENOMIC DNA]</scope>
    <source>
        <strain evidence="1">SWRI145</strain>
    </source>
</reference>
<dbReference type="RefSeq" id="WP_065873365.1">
    <property type="nucleotide sequence ID" value="NZ_CP077084.1"/>
</dbReference>
<proteinExistence type="predicted"/>
<dbReference type="SUPFAM" id="SSF47203">
    <property type="entry name" value="Acyl-CoA dehydrogenase C-terminal domain-like"/>
    <property type="match status" value="1"/>
</dbReference>
<keyword evidence="3" id="KW-1185">Reference proteome</keyword>
<dbReference type="AlphaFoldDB" id="A0A8H9Z014"/>
<protein>
    <recommendedName>
        <fullName evidence="4">Acyl-CoA dehydrogenase</fullName>
    </recommendedName>
</protein>
<evidence type="ECO:0000313" key="1">
    <source>
        <dbReference type="EMBL" id="MBC3296936.1"/>
    </source>
</evidence>
<dbReference type="EMBL" id="JABWQF010000029">
    <property type="protein sequence ID" value="MBC3296936.1"/>
    <property type="molecule type" value="Genomic_DNA"/>
</dbReference>